<dbReference type="AlphaFoldDB" id="A0A1B9XY70"/>
<keyword evidence="1" id="KW-1133">Transmembrane helix</keyword>
<protein>
    <submittedName>
        <fullName evidence="2">Uncharacterized protein</fullName>
    </submittedName>
</protein>
<dbReference type="RefSeq" id="WP_068705138.1">
    <property type="nucleotide sequence ID" value="NZ_MAKX01000013.1"/>
</dbReference>
<keyword evidence="3" id="KW-1185">Reference proteome</keyword>
<name>A0A1B9XY70_9FLAO</name>
<evidence type="ECO:0000313" key="2">
    <source>
        <dbReference type="EMBL" id="OCK42518.1"/>
    </source>
</evidence>
<accession>A0A1B9XY70</accession>
<evidence type="ECO:0000256" key="1">
    <source>
        <dbReference type="SAM" id="Phobius"/>
    </source>
</evidence>
<proteinExistence type="predicted"/>
<feature type="transmembrane region" description="Helical" evidence="1">
    <location>
        <begin position="7"/>
        <end position="24"/>
    </location>
</feature>
<comment type="caution">
    <text evidence="2">The sequence shown here is derived from an EMBL/GenBank/DDBJ whole genome shotgun (WGS) entry which is preliminary data.</text>
</comment>
<organism evidence="2 3">
    <name type="scientific">Tenacibaculum soleae</name>
    <dbReference type="NCBI Taxonomy" id="447689"/>
    <lineage>
        <taxon>Bacteria</taxon>
        <taxon>Pseudomonadati</taxon>
        <taxon>Bacteroidota</taxon>
        <taxon>Flavobacteriia</taxon>
        <taxon>Flavobacteriales</taxon>
        <taxon>Flavobacteriaceae</taxon>
        <taxon>Tenacibaculum</taxon>
    </lineage>
</organism>
<dbReference type="EMBL" id="MAKX01000013">
    <property type="protein sequence ID" value="OCK42518.1"/>
    <property type="molecule type" value="Genomic_DNA"/>
</dbReference>
<keyword evidence="1" id="KW-0472">Membrane</keyword>
<keyword evidence="1" id="KW-0812">Transmembrane</keyword>
<dbReference type="STRING" id="447689.BA195_10100"/>
<evidence type="ECO:0000313" key="3">
    <source>
        <dbReference type="Proteomes" id="UP000093186"/>
    </source>
</evidence>
<reference evidence="2 3" key="1">
    <citation type="submission" date="2016-06" db="EMBL/GenBank/DDBJ databases">
        <title>Draft Genome Sequence of Tenacibaculum soleae UCD-KL19.</title>
        <authorList>
            <person name="Eisen J.A."/>
            <person name="Coil D.A."/>
            <person name="Lujan K.M."/>
        </authorList>
    </citation>
    <scope>NUCLEOTIDE SEQUENCE [LARGE SCALE GENOMIC DNA]</scope>
    <source>
        <strain evidence="2 3">UCD-KL19</strain>
    </source>
</reference>
<gene>
    <name evidence="2" type="ORF">BA195_10100</name>
</gene>
<dbReference type="Proteomes" id="UP000093186">
    <property type="component" value="Unassembled WGS sequence"/>
</dbReference>
<sequence length="122" mass="14688">MINFKKFIIPIILLVIGLFLYYLYNKDNSNKDYLIKILELKELNNTLVNKNDSIKLINIKLDEELENLNHYIIIKEDELFETNKKLETIVIKKNNIKKNIQKLNIEEVDEKLTDYLDKRNFK</sequence>